<dbReference type="EMBL" id="FN430053">
    <property type="protein sequence ID" value="CAZ80968.1"/>
    <property type="molecule type" value="Genomic_DNA"/>
</dbReference>
<dbReference type="RefSeq" id="XP_002836777.1">
    <property type="nucleotide sequence ID" value="XM_002836731.1"/>
</dbReference>
<dbReference type="AlphaFoldDB" id="D5G8X5"/>
<keyword evidence="2" id="KW-1185">Reference proteome</keyword>
<dbReference type="KEGG" id="tml:GSTUM_00004886001"/>
<name>D5G8X5_TUBMM</name>
<dbReference type="GeneID" id="9181251"/>
<protein>
    <submittedName>
        <fullName evidence="1">(Perigord truffle) hypothetical protein</fullName>
    </submittedName>
</protein>
<dbReference type="InParanoid" id="D5G8X5"/>
<sequence length="110" mass="12150">MAIFCLWRSGGTSTFKCDDVRCGGWGCTKCHNPTRTDPKTSNQKLISTSGARDLGQRWAIGNTSRPSPKASIIGIHEHRQFLGQESRAAAVRCDINAEISENQDTHPSRY</sequence>
<dbReference type="HOGENOM" id="CLU_2172907_0_0_1"/>
<reference evidence="1 2" key="1">
    <citation type="journal article" date="2010" name="Nature">
        <title>Perigord black truffle genome uncovers evolutionary origins and mechanisms of symbiosis.</title>
        <authorList>
            <person name="Martin F."/>
            <person name="Kohler A."/>
            <person name="Murat C."/>
            <person name="Balestrini R."/>
            <person name="Coutinho P.M."/>
            <person name="Jaillon O."/>
            <person name="Montanini B."/>
            <person name="Morin E."/>
            <person name="Noel B."/>
            <person name="Percudani R."/>
            <person name="Porcel B."/>
            <person name="Rubini A."/>
            <person name="Amicucci A."/>
            <person name="Amselem J."/>
            <person name="Anthouard V."/>
            <person name="Arcioni S."/>
            <person name="Artiguenave F."/>
            <person name="Aury J.M."/>
            <person name="Ballario P."/>
            <person name="Bolchi A."/>
            <person name="Brenna A."/>
            <person name="Brun A."/>
            <person name="Buee M."/>
            <person name="Cantarel B."/>
            <person name="Chevalier G."/>
            <person name="Couloux A."/>
            <person name="Da Silva C."/>
            <person name="Denoeud F."/>
            <person name="Duplessis S."/>
            <person name="Ghignone S."/>
            <person name="Hilselberger B."/>
            <person name="Iotti M."/>
            <person name="Marcais B."/>
            <person name="Mello A."/>
            <person name="Miranda M."/>
            <person name="Pacioni G."/>
            <person name="Quesneville H."/>
            <person name="Riccioni C."/>
            <person name="Ruotolo R."/>
            <person name="Splivallo R."/>
            <person name="Stocchi V."/>
            <person name="Tisserant E."/>
            <person name="Viscomi A.R."/>
            <person name="Zambonelli A."/>
            <person name="Zampieri E."/>
            <person name="Henrissat B."/>
            <person name="Lebrun M.H."/>
            <person name="Paolocci F."/>
            <person name="Bonfante P."/>
            <person name="Ottonello S."/>
            <person name="Wincker P."/>
        </authorList>
    </citation>
    <scope>NUCLEOTIDE SEQUENCE [LARGE SCALE GENOMIC DNA]</scope>
    <source>
        <strain evidence="1 2">Mel28</strain>
    </source>
</reference>
<evidence type="ECO:0000313" key="1">
    <source>
        <dbReference type="EMBL" id="CAZ80968.1"/>
    </source>
</evidence>
<gene>
    <name evidence="1" type="ORF">GSTUM_00004886001</name>
</gene>
<proteinExistence type="predicted"/>
<accession>D5G8X5</accession>
<organism evidence="1 2">
    <name type="scientific">Tuber melanosporum (strain Mel28)</name>
    <name type="common">Perigord black truffle</name>
    <dbReference type="NCBI Taxonomy" id="656061"/>
    <lineage>
        <taxon>Eukaryota</taxon>
        <taxon>Fungi</taxon>
        <taxon>Dikarya</taxon>
        <taxon>Ascomycota</taxon>
        <taxon>Pezizomycotina</taxon>
        <taxon>Pezizomycetes</taxon>
        <taxon>Pezizales</taxon>
        <taxon>Tuberaceae</taxon>
        <taxon>Tuber</taxon>
    </lineage>
</organism>
<evidence type="ECO:0000313" key="2">
    <source>
        <dbReference type="Proteomes" id="UP000006911"/>
    </source>
</evidence>
<dbReference type="Proteomes" id="UP000006911">
    <property type="component" value="Unassembled WGS sequence"/>
</dbReference>